<dbReference type="InterPro" id="IPR027417">
    <property type="entry name" value="P-loop_NTPase"/>
</dbReference>
<dbReference type="SUPFAM" id="SSF52540">
    <property type="entry name" value="P-loop containing nucleoside triphosphate hydrolases"/>
    <property type="match status" value="1"/>
</dbReference>
<accession>A0AB34ILI7</accession>
<organism evidence="1 2">
    <name type="scientific">Prymnesium parvum</name>
    <name type="common">Toxic golden alga</name>
    <dbReference type="NCBI Taxonomy" id="97485"/>
    <lineage>
        <taxon>Eukaryota</taxon>
        <taxon>Haptista</taxon>
        <taxon>Haptophyta</taxon>
        <taxon>Prymnesiophyceae</taxon>
        <taxon>Prymnesiales</taxon>
        <taxon>Prymnesiaceae</taxon>
        <taxon>Prymnesium</taxon>
    </lineage>
</organism>
<dbReference type="AlphaFoldDB" id="A0AB34ILI7"/>
<gene>
    <name evidence="1" type="ORF">AB1Y20_011076</name>
</gene>
<proteinExistence type="predicted"/>
<reference evidence="1 2" key="1">
    <citation type="journal article" date="2024" name="Science">
        <title>Giant polyketide synthase enzymes in the biosynthesis of giant marine polyether toxins.</title>
        <authorList>
            <person name="Fallon T.R."/>
            <person name="Shende V.V."/>
            <person name="Wierzbicki I.H."/>
            <person name="Pendleton A.L."/>
            <person name="Watervoot N.F."/>
            <person name="Auber R.P."/>
            <person name="Gonzalez D.J."/>
            <person name="Wisecaver J.H."/>
            <person name="Moore B.S."/>
        </authorList>
    </citation>
    <scope>NUCLEOTIDE SEQUENCE [LARGE SCALE GENOMIC DNA]</scope>
    <source>
        <strain evidence="1 2">12B1</strain>
    </source>
</reference>
<dbReference type="InterPro" id="IPR052654">
    <property type="entry name" value="CS_Sulfotransferase"/>
</dbReference>
<evidence type="ECO:0000313" key="1">
    <source>
        <dbReference type="EMBL" id="KAL1503007.1"/>
    </source>
</evidence>
<dbReference type="GO" id="GO:0050659">
    <property type="term" value="F:N-acetylgalactosamine 4-sulfate 6-O-sulfotransferase activity"/>
    <property type="evidence" value="ECO:0007669"/>
    <property type="project" value="TreeGrafter"/>
</dbReference>
<sequence length="464" mass="51823">MPLAAPLSPPLVVCLVGSTILATALLAMARAHPNLPLAHSSPWEPHDLALRPAASPSAGARARRIPLALRAAITRKAAPDIAAYLPLRFDPRLSTPCWTPNASAGGGEKLCLPAFYLAGGMQCGVADLAARLAHHPLLGKPRDAAPHWWTNHPRSRAGDFARYVRLFSSREATLRLEREPRTLMGDASPASFTFIMAEQLRLHYQYLDAFTRCRDACRGRVPPREHCEACANRSYALLHCYAEAEEATTPLDFNLPALLSTVYAARAPRVVVLLRDPAVRLWIAFHVYGQYPARYGKGVAGFLGYFGNQSAAFGVCERQFGVRRCVLRFEALGPAQADVYYHADQLLKGIYSVFLSEWQRYLRRTLLVMRTEDYLNNPLRALRRVTRHLELPQLTAEGMRAAERERSRDEALVLHDGMPSPEEMRGVRKFYEPFNVELARLLGDRAFLWRYESSASRVGGVHTT</sequence>
<dbReference type="EMBL" id="JBGBPQ010000022">
    <property type="protein sequence ID" value="KAL1503007.1"/>
    <property type="molecule type" value="Genomic_DNA"/>
</dbReference>
<dbReference type="GO" id="GO:0019319">
    <property type="term" value="P:hexose biosynthetic process"/>
    <property type="evidence" value="ECO:0007669"/>
    <property type="project" value="TreeGrafter"/>
</dbReference>
<dbReference type="Proteomes" id="UP001515480">
    <property type="component" value="Unassembled WGS sequence"/>
</dbReference>
<evidence type="ECO:0008006" key="3">
    <source>
        <dbReference type="Google" id="ProtNLM"/>
    </source>
</evidence>
<keyword evidence="2" id="KW-1185">Reference proteome</keyword>
<protein>
    <recommendedName>
        <fullName evidence="3">Sulfotransferase</fullName>
    </recommendedName>
</protein>
<comment type="caution">
    <text evidence="1">The sequence shown here is derived from an EMBL/GenBank/DDBJ whole genome shotgun (WGS) entry which is preliminary data.</text>
</comment>
<name>A0AB34ILI7_PRYPA</name>
<dbReference type="PANTHER" id="PTHR15723:SF0">
    <property type="entry name" value="CARBOHYDRATE SULFOTRANSFERASE 15"/>
    <property type="match status" value="1"/>
</dbReference>
<dbReference type="Gene3D" id="3.40.50.300">
    <property type="entry name" value="P-loop containing nucleotide triphosphate hydrolases"/>
    <property type="match status" value="1"/>
</dbReference>
<dbReference type="PANTHER" id="PTHR15723">
    <property type="entry name" value="CARBOHYDRATE SULFOTRANSFERASE 15"/>
    <property type="match status" value="1"/>
</dbReference>
<evidence type="ECO:0000313" key="2">
    <source>
        <dbReference type="Proteomes" id="UP001515480"/>
    </source>
</evidence>